<feature type="compositionally biased region" description="Acidic residues" evidence="2">
    <location>
        <begin position="303"/>
        <end position="315"/>
    </location>
</feature>
<dbReference type="GO" id="GO:0005634">
    <property type="term" value="C:nucleus"/>
    <property type="evidence" value="ECO:0007669"/>
    <property type="project" value="TreeGrafter"/>
</dbReference>
<evidence type="ECO:0000259" key="3">
    <source>
        <dbReference type="Pfam" id="PF09073"/>
    </source>
</evidence>
<protein>
    <recommendedName>
        <fullName evidence="3">Bud22 domain-containing protein</fullName>
    </recommendedName>
</protein>
<feature type="domain" description="Bud22" evidence="3">
    <location>
        <begin position="95"/>
        <end position="347"/>
    </location>
</feature>
<feature type="region of interest" description="Disordered" evidence="2">
    <location>
        <begin position="27"/>
        <end position="72"/>
    </location>
</feature>
<feature type="compositionally biased region" description="Basic and acidic residues" evidence="2">
    <location>
        <begin position="37"/>
        <end position="49"/>
    </location>
</feature>
<dbReference type="PANTHER" id="PTHR23325">
    <property type="entry name" value="SERUM RESPONSE FACTOR-BINDING"/>
    <property type="match status" value="1"/>
</dbReference>
<feature type="compositionally biased region" description="Basic and acidic residues" evidence="2">
    <location>
        <begin position="357"/>
        <end position="371"/>
    </location>
</feature>
<gene>
    <name evidence="4" type="ORF">BGZ97_005228</name>
</gene>
<name>A0A9P6RGX3_9FUNG</name>
<feature type="region of interest" description="Disordered" evidence="2">
    <location>
        <begin position="123"/>
        <end position="152"/>
    </location>
</feature>
<dbReference type="GO" id="GO:0030686">
    <property type="term" value="C:90S preribosome"/>
    <property type="evidence" value="ECO:0007669"/>
    <property type="project" value="TreeGrafter"/>
</dbReference>
<dbReference type="EMBL" id="JAAAIN010000238">
    <property type="protein sequence ID" value="KAG0317530.1"/>
    <property type="molecule type" value="Genomic_DNA"/>
</dbReference>
<feature type="compositionally biased region" description="Low complexity" evidence="2">
    <location>
        <begin position="51"/>
        <end position="60"/>
    </location>
</feature>
<proteinExistence type="predicted"/>
<evidence type="ECO:0000256" key="1">
    <source>
        <dbReference type="ARBA" id="ARBA00023054"/>
    </source>
</evidence>
<feature type="compositionally biased region" description="Polar residues" evidence="2">
    <location>
        <begin position="426"/>
        <end position="435"/>
    </location>
</feature>
<feature type="compositionally biased region" description="Basic residues" evidence="2">
    <location>
        <begin position="372"/>
        <end position="387"/>
    </location>
</feature>
<dbReference type="InterPro" id="IPR015158">
    <property type="entry name" value="Bud22_dom"/>
</dbReference>
<keyword evidence="5" id="KW-1185">Reference proteome</keyword>
<reference evidence="4" key="1">
    <citation type="journal article" date="2020" name="Fungal Divers.">
        <title>Resolving the Mortierellaceae phylogeny through synthesis of multi-gene phylogenetics and phylogenomics.</title>
        <authorList>
            <person name="Vandepol N."/>
            <person name="Liber J."/>
            <person name="Desiro A."/>
            <person name="Na H."/>
            <person name="Kennedy M."/>
            <person name="Barry K."/>
            <person name="Grigoriev I.V."/>
            <person name="Miller A.N."/>
            <person name="O'Donnell K."/>
            <person name="Stajich J.E."/>
            <person name="Bonito G."/>
        </authorList>
    </citation>
    <scope>NUCLEOTIDE SEQUENCE</scope>
    <source>
        <strain evidence="4">NVP60</strain>
    </source>
</reference>
<sequence length="505" mass="56075">MVQLKGEHKGKKKDNLGWEIIKLQAQVGESTSRKAKKAVEAERKKEHGHASTSTSTSTSTAEGEAEQEQDSLILSEASQKLLKLKEQKISQKIFHAKKEIRKAFVKAKAFETQRLVKRLREARKAVEEKENKGEAKEEGDKPVHKKKQDLTQEDVTKFENEIELVKKMDMDSLSEHAFVAKLAKHPILGSHTLMAPYTTTKKESTTVSGSQDDAAIIQIIEARLTNTKTVKEHMSKLWDELEHIITGKKANEEKNKKRKGGDDQEESKNKKRKAQKDTKKAESENDDESGDEDVEMGGVDLSDISDSEREDDGYDSDGLPLPMGGKGSSAGSSMASMFIGSLNEGKKDKKDKKGKKDKNDWVDDKFDEIYGKVKKNRPGQQARRAKAERKYGKEANHVKKAEEEARIRAEKKAARKAKQEKFNAQRDASTANAQRLPNRRTIGAGDGSASIVQPPKPRAKPVPAGPDLNDPTLHPSWIAKQTEKAAMAAALSGAKSNKITFDDSD</sequence>
<comment type="caution">
    <text evidence="4">The sequence shown here is derived from an EMBL/GenBank/DDBJ whole genome shotgun (WGS) entry which is preliminary data.</text>
</comment>
<feature type="compositionally biased region" description="Basic and acidic residues" evidence="2">
    <location>
        <begin position="249"/>
        <end position="268"/>
    </location>
</feature>
<keyword evidence="1" id="KW-0175">Coiled coil</keyword>
<feature type="region of interest" description="Disordered" evidence="2">
    <location>
        <begin position="249"/>
        <end position="474"/>
    </location>
</feature>
<dbReference type="AlphaFoldDB" id="A0A9P6RGX3"/>
<dbReference type="PANTHER" id="PTHR23325:SF1">
    <property type="entry name" value="SERUM RESPONSE FACTOR-BINDING PROTEIN 1"/>
    <property type="match status" value="1"/>
</dbReference>
<evidence type="ECO:0000256" key="2">
    <source>
        <dbReference type="SAM" id="MobiDB-lite"/>
    </source>
</evidence>
<evidence type="ECO:0000313" key="5">
    <source>
        <dbReference type="Proteomes" id="UP000823405"/>
    </source>
</evidence>
<accession>A0A9P6RGX3</accession>
<evidence type="ECO:0000313" key="4">
    <source>
        <dbReference type="EMBL" id="KAG0317530.1"/>
    </source>
</evidence>
<organism evidence="4 5">
    <name type="scientific">Linnemannia gamsii</name>
    <dbReference type="NCBI Taxonomy" id="64522"/>
    <lineage>
        <taxon>Eukaryota</taxon>
        <taxon>Fungi</taxon>
        <taxon>Fungi incertae sedis</taxon>
        <taxon>Mucoromycota</taxon>
        <taxon>Mortierellomycotina</taxon>
        <taxon>Mortierellomycetes</taxon>
        <taxon>Mortierellales</taxon>
        <taxon>Mortierellaceae</taxon>
        <taxon>Linnemannia</taxon>
    </lineage>
</organism>
<dbReference type="OrthoDB" id="3364872at2759"/>
<feature type="compositionally biased region" description="Basic and acidic residues" evidence="2">
    <location>
        <begin position="388"/>
        <end position="424"/>
    </location>
</feature>
<feature type="compositionally biased region" description="Acidic residues" evidence="2">
    <location>
        <begin position="284"/>
        <end position="295"/>
    </location>
</feature>
<dbReference type="InterPro" id="IPR037393">
    <property type="entry name" value="Bud22/SRFB1"/>
</dbReference>
<dbReference type="Pfam" id="PF09073">
    <property type="entry name" value="BUD22"/>
    <property type="match status" value="2"/>
</dbReference>
<feature type="domain" description="Bud22" evidence="3">
    <location>
        <begin position="358"/>
        <end position="502"/>
    </location>
</feature>
<feature type="compositionally biased region" description="Low complexity" evidence="2">
    <location>
        <begin position="329"/>
        <end position="341"/>
    </location>
</feature>
<dbReference type="Proteomes" id="UP000823405">
    <property type="component" value="Unassembled WGS sequence"/>
</dbReference>
<dbReference type="GO" id="GO:0030490">
    <property type="term" value="P:maturation of SSU-rRNA"/>
    <property type="evidence" value="ECO:0007669"/>
    <property type="project" value="TreeGrafter"/>
</dbReference>